<organism evidence="1 2">
    <name type="scientific">Oceanococcus atlanticus</name>
    <dbReference type="NCBI Taxonomy" id="1317117"/>
    <lineage>
        <taxon>Bacteria</taxon>
        <taxon>Pseudomonadati</taxon>
        <taxon>Pseudomonadota</taxon>
        <taxon>Gammaproteobacteria</taxon>
        <taxon>Chromatiales</taxon>
        <taxon>Oceanococcaceae</taxon>
        <taxon>Oceanococcus</taxon>
    </lineage>
</organism>
<proteinExistence type="predicted"/>
<comment type="caution">
    <text evidence="1">The sequence shown here is derived from an EMBL/GenBank/DDBJ whole genome shotgun (WGS) entry which is preliminary data.</text>
</comment>
<dbReference type="InterPro" id="IPR019639">
    <property type="entry name" value="DUF2505"/>
</dbReference>
<sequence length="166" mass="18780">MQRFERNSTLPAPADAVIAAIASETYLHYRYDEAGVEHYEIEIREDSPTRFESRVVRHAGTDRVPSFARKFTGDRVTIVQTQFWDRSATPYTGELHLELQGLPGHILTRLSLRDNGDGTSTLQGHGEVEARIPLVGKRIEKMLLDKVGDGFEHSAQKIRDYLTEQG</sequence>
<evidence type="ECO:0008006" key="3">
    <source>
        <dbReference type="Google" id="ProtNLM"/>
    </source>
</evidence>
<evidence type="ECO:0000313" key="2">
    <source>
        <dbReference type="Proteomes" id="UP000192342"/>
    </source>
</evidence>
<keyword evidence="2" id="KW-1185">Reference proteome</keyword>
<dbReference type="STRING" id="1317117.ATO7_06845"/>
<dbReference type="AlphaFoldDB" id="A0A1Y1SJ49"/>
<evidence type="ECO:0000313" key="1">
    <source>
        <dbReference type="EMBL" id="ORE89578.1"/>
    </source>
</evidence>
<dbReference type="RefSeq" id="WP_083560811.1">
    <property type="nucleotide sequence ID" value="NZ_AQQV01000001.1"/>
</dbReference>
<gene>
    <name evidence="1" type="ORF">ATO7_06845</name>
</gene>
<dbReference type="OrthoDB" id="6194561at2"/>
<name>A0A1Y1SJ49_9GAMM</name>
<accession>A0A1Y1SJ49</accession>
<dbReference type="EMBL" id="AQQV01000001">
    <property type="protein sequence ID" value="ORE89578.1"/>
    <property type="molecule type" value="Genomic_DNA"/>
</dbReference>
<dbReference type="Pfam" id="PF10698">
    <property type="entry name" value="DUF2505"/>
    <property type="match status" value="1"/>
</dbReference>
<reference evidence="1 2" key="1">
    <citation type="submission" date="2013-04" db="EMBL/GenBank/DDBJ databases">
        <title>Oceanococcus atlanticus 22II-S10r2 Genome Sequencing.</title>
        <authorList>
            <person name="Lai Q."/>
            <person name="Li G."/>
            <person name="Shao Z."/>
        </authorList>
    </citation>
    <scope>NUCLEOTIDE SEQUENCE [LARGE SCALE GENOMIC DNA]</scope>
    <source>
        <strain evidence="1 2">22II-S10r2</strain>
    </source>
</reference>
<protein>
    <recommendedName>
        <fullName evidence="3">DUF2505 domain-containing protein</fullName>
    </recommendedName>
</protein>
<dbReference type="Proteomes" id="UP000192342">
    <property type="component" value="Unassembled WGS sequence"/>
</dbReference>